<dbReference type="InterPro" id="IPR036770">
    <property type="entry name" value="Ankyrin_rpt-contain_sf"/>
</dbReference>
<evidence type="ECO:0000313" key="1">
    <source>
        <dbReference type="EMBL" id="KAJ3052405.1"/>
    </source>
</evidence>
<sequence length="125" mass="13815">MEQSLTTRRGSWAIVRASESGQLKCVDILLQAGADELSGHVVMAEASQLAVDKREVEVVEVLLERGIDVRGVLDDRCCAAMGPEGSMEWVLEYYRGVRNRLDEEFDLAEEIAMLKPWASLGQSSS</sequence>
<keyword evidence="2" id="KW-1185">Reference proteome</keyword>
<proteinExistence type="predicted"/>
<accession>A0AAD5X2V1</accession>
<dbReference type="EMBL" id="JADGJD010000298">
    <property type="protein sequence ID" value="KAJ3052405.1"/>
    <property type="molecule type" value="Genomic_DNA"/>
</dbReference>
<protein>
    <submittedName>
        <fullName evidence="1">Uncharacterized protein</fullName>
    </submittedName>
</protein>
<evidence type="ECO:0000313" key="2">
    <source>
        <dbReference type="Proteomes" id="UP001212841"/>
    </source>
</evidence>
<dbReference type="Proteomes" id="UP001212841">
    <property type="component" value="Unassembled WGS sequence"/>
</dbReference>
<organism evidence="1 2">
    <name type="scientific">Rhizophlyctis rosea</name>
    <dbReference type="NCBI Taxonomy" id="64517"/>
    <lineage>
        <taxon>Eukaryota</taxon>
        <taxon>Fungi</taxon>
        <taxon>Fungi incertae sedis</taxon>
        <taxon>Chytridiomycota</taxon>
        <taxon>Chytridiomycota incertae sedis</taxon>
        <taxon>Chytridiomycetes</taxon>
        <taxon>Rhizophlyctidales</taxon>
        <taxon>Rhizophlyctidaceae</taxon>
        <taxon>Rhizophlyctis</taxon>
    </lineage>
</organism>
<name>A0AAD5X2V1_9FUNG</name>
<comment type="caution">
    <text evidence="1">The sequence shown here is derived from an EMBL/GenBank/DDBJ whole genome shotgun (WGS) entry which is preliminary data.</text>
</comment>
<gene>
    <name evidence="1" type="ORF">HK097_006331</name>
</gene>
<reference evidence="1" key="1">
    <citation type="submission" date="2020-05" db="EMBL/GenBank/DDBJ databases">
        <title>Phylogenomic resolution of chytrid fungi.</title>
        <authorList>
            <person name="Stajich J.E."/>
            <person name="Amses K."/>
            <person name="Simmons R."/>
            <person name="Seto K."/>
            <person name="Myers J."/>
            <person name="Bonds A."/>
            <person name="Quandt C.A."/>
            <person name="Barry K."/>
            <person name="Liu P."/>
            <person name="Grigoriev I."/>
            <person name="Longcore J.E."/>
            <person name="James T.Y."/>
        </authorList>
    </citation>
    <scope>NUCLEOTIDE SEQUENCE</scope>
    <source>
        <strain evidence="1">JEL0318</strain>
    </source>
</reference>
<dbReference type="SUPFAM" id="SSF48403">
    <property type="entry name" value="Ankyrin repeat"/>
    <property type="match status" value="1"/>
</dbReference>
<dbReference type="AlphaFoldDB" id="A0AAD5X2V1"/>
<dbReference type="Gene3D" id="1.25.40.20">
    <property type="entry name" value="Ankyrin repeat-containing domain"/>
    <property type="match status" value="1"/>
</dbReference>